<dbReference type="AlphaFoldDB" id="A0A8T2SX16"/>
<reference evidence="1" key="1">
    <citation type="submission" date="2021-08" db="EMBL/GenBank/DDBJ databases">
        <title>WGS assembly of Ceratopteris richardii.</title>
        <authorList>
            <person name="Marchant D.B."/>
            <person name="Chen G."/>
            <person name="Jenkins J."/>
            <person name="Shu S."/>
            <person name="Leebens-Mack J."/>
            <person name="Grimwood J."/>
            <person name="Schmutz J."/>
            <person name="Soltis P."/>
            <person name="Soltis D."/>
            <person name="Chen Z.-H."/>
        </authorList>
    </citation>
    <scope>NUCLEOTIDE SEQUENCE</scope>
    <source>
        <strain evidence="1">Whitten #5841</strain>
        <tissue evidence="1">Leaf</tissue>
    </source>
</reference>
<keyword evidence="2" id="KW-1185">Reference proteome</keyword>
<protein>
    <submittedName>
        <fullName evidence="1">Uncharacterized protein</fullName>
    </submittedName>
</protein>
<sequence>MTIIQAARFSRLHEQDFQFPRTSPRLSLCSYPRDSRVAPSRQDHKIVTAHKLHTVFLWHLVILIVRKKHKTDMLHLERSIFVAQRESRAGRLTYITGKGTFF</sequence>
<comment type="caution">
    <text evidence="1">The sequence shown here is derived from an EMBL/GenBank/DDBJ whole genome shotgun (WGS) entry which is preliminary data.</text>
</comment>
<accession>A0A8T2SX16</accession>
<evidence type="ECO:0000313" key="2">
    <source>
        <dbReference type="Proteomes" id="UP000825935"/>
    </source>
</evidence>
<gene>
    <name evidence="1" type="ORF">KP509_17G030000</name>
</gene>
<dbReference type="EMBL" id="CM035422">
    <property type="protein sequence ID" value="KAH7372935.1"/>
    <property type="molecule type" value="Genomic_DNA"/>
</dbReference>
<dbReference type="Proteomes" id="UP000825935">
    <property type="component" value="Chromosome 17"/>
</dbReference>
<evidence type="ECO:0000313" key="1">
    <source>
        <dbReference type="EMBL" id="KAH7372935.1"/>
    </source>
</evidence>
<proteinExistence type="predicted"/>
<name>A0A8T2SX16_CERRI</name>
<organism evidence="1 2">
    <name type="scientific">Ceratopteris richardii</name>
    <name type="common">Triangle waterfern</name>
    <dbReference type="NCBI Taxonomy" id="49495"/>
    <lineage>
        <taxon>Eukaryota</taxon>
        <taxon>Viridiplantae</taxon>
        <taxon>Streptophyta</taxon>
        <taxon>Embryophyta</taxon>
        <taxon>Tracheophyta</taxon>
        <taxon>Polypodiopsida</taxon>
        <taxon>Polypodiidae</taxon>
        <taxon>Polypodiales</taxon>
        <taxon>Pteridineae</taxon>
        <taxon>Pteridaceae</taxon>
        <taxon>Parkerioideae</taxon>
        <taxon>Ceratopteris</taxon>
    </lineage>
</organism>